<sequence>MRSKPSDAQSNGSEIHSTVLRTPLHNTIPKFKMRICSVHGVLQAKQGTPTQSLGCVNSIDEKCI</sequence>
<dbReference type="EMBL" id="CM046388">
    <property type="protein sequence ID" value="KAI8573280.1"/>
    <property type="molecule type" value="Genomic_DNA"/>
</dbReference>
<proteinExistence type="predicted"/>
<reference evidence="1" key="1">
    <citation type="submission" date="2022-02" db="EMBL/GenBank/DDBJ databases">
        <title>Plant Genome Project.</title>
        <authorList>
            <person name="Zhang R.-G."/>
        </authorList>
    </citation>
    <scope>NUCLEOTIDE SEQUENCE</scope>
    <source>
        <strain evidence="1">AT1</strain>
    </source>
</reference>
<organism evidence="1 2">
    <name type="scientific">Rhododendron molle</name>
    <name type="common">Chinese azalea</name>
    <name type="synonym">Azalea mollis</name>
    <dbReference type="NCBI Taxonomy" id="49168"/>
    <lineage>
        <taxon>Eukaryota</taxon>
        <taxon>Viridiplantae</taxon>
        <taxon>Streptophyta</taxon>
        <taxon>Embryophyta</taxon>
        <taxon>Tracheophyta</taxon>
        <taxon>Spermatophyta</taxon>
        <taxon>Magnoliopsida</taxon>
        <taxon>eudicotyledons</taxon>
        <taxon>Gunneridae</taxon>
        <taxon>Pentapetalae</taxon>
        <taxon>asterids</taxon>
        <taxon>Ericales</taxon>
        <taxon>Ericaceae</taxon>
        <taxon>Ericoideae</taxon>
        <taxon>Rhodoreae</taxon>
        <taxon>Rhododendron</taxon>
    </lineage>
</organism>
<comment type="caution">
    <text evidence="1">The sequence shown here is derived from an EMBL/GenBank/DDBJ whole genome shotgun (WGS) entry which is preliminary data.</text>
</comment>
<gene>
    <name evidence="1" type="ORF">RHMOL_Rhmol01G0266100</name>
</gene>
<dbReference type="Proteomes" id="UP001062846">
    <property type="component" value="Chromosome 1"/>
</dbReference>
<name>A0ACC0Q6B8_RHOML</name>
<keyword evidence="2" id="KW-1185">Reference proteome</keyword>
<accession>A0ACC0Q6B8</accession>
<evidence type="ECO:0000313" key="2">
    <source>
        <dbReference type="Proteomes" id="UP001062846"/>
    </source>
</evidence>
<protein>
    <submittedName>
        <fullName evidence="1">Uncharacterized protein</fullName>
    </submittedName>
</protein>
<evidence type="ECO:0000313" key="1">
    <source>
        <dbReference type="EMBL" id="KAI8573280.1"/>
    </source>
</evidence>